<dbReference type="Proteomes" id="UP001642464">
    <property type="component" value="Unassembled WGS sequence"/>
</dbReference>
<keyword evidence="1" id="KW-0378">Hydrolase</keyword>
<dbReference type="InterPro" id="IPR059032">
    <property type="entry name" value="WHD_DDX60"/>
</dbReference>
<dbReference type="Pfam" id="PF00270">
    <property type="entry name" value="DEAD"/>
    <property type="match status" value="1"/>
</dbReference>
<dbReference type="SUPFAM" id="SSF52540">
    <property type="entry name" value="P-loop containing nucleoside triphosphate hydrolases"/>
    <property type="match status" value="1"/>
</dbReference>
<dbReference type="PROSITE" id="PS51194">
    <property type="entry name" value="HELICASE_CTER"/>
    <property type="match status" value="1"/>
</dbReference>
<dbReference type="PANTHER" id="PTHR44533:SF4">
    <property type="entry name" value="DEAD_H RNA HELICASE, PUTATIVE-RELATED"/>
    <property type="match status" value="1"/>
</dbReference>
<keyword evidence="2" id="KW-1185">Reference proteome</keyword>
<proteinExistence type="predicted"/>
<dbReference type="Pfam" id="PF00271">
    <property type="entry name" value="Helicase_C"/>
    <property type="match status" value="1"/>
</dbReference>
<keyword evidence="1" id="KW-0067">ATP-binding</keyword>
<dbReference type="Pfam" id="PF26076">
    <property type="entry name" value="WHD_DDX60"/>
    <property type="match status" value="1"/>
</dbReference>
<protein>
    <submittedName>
        <fullName evidence="1">Uncharacterized helicase C694.02</fullName>
    </submittedName>
</protein>
<dbReference type="InterPro" id="IPR052431">
    <property type="entry name" value="SKI2_subfamily_helicases"/>
</dbReference>
<dbReference type="PROSITE" id="PS51192">
    <property type="entry name" value="HELICASE_ATP_BIND_1"/>
    <property type="match status" value="1"/>
</dbReference>
<gene>
    <name evidence="1" type="ORF">SCF082_LOCUS3969</name>
</gene>
<accession>A0ABP0HY30</accession>
<dbReference type="InterPro" id="IPR027417">
    <property type="entry name" value="P-loop_NTPase"/>
</dbReference>
<name>A0ABP0HY30_9DINO</name>
<dbReference type="GO" id="GO:0004386">
    <property type="term" value="F:helicase activity"/>
    <property type="evidence" value="ECO:0007669"/>
    <property type="project" value="UniProtKB-KW"/>
</dbReference>
<reference evidence="1 2" key="1">
    <citation type="submission" date="2024-02" db="EMBL/GenBank/DDBJ databases">
        <authorList>
            <person name="Chen Y."/>
            <person name="Shah S."/>
            <person name="Dougan E. K."/>
            <person name="Thang M."/>
            <person name="Chan C."/>
        </authorList>
    </citation>
    <scope>NUCLEOTIDE SEQUENCE [LARGE SCALE GENOMIC DNA]</scope>
</reference>
<dbReference type="PANTHER" id="PTHR44533">
    <property type="entry name" value="DEAD/H RNA HELICASE, PUTATIVE-RELATED"/>
    <property type="match status" value="1"/>
</dbReference>
<comment type="caution">
    <text evidence="1">The sequence shown here is derived from an EMBL/GenBank/DDBJ whole genome shotgun (WGS) entry which is preliminary data.</text>
</comment>
<dbReference type="SMART" id="SM00487">
    <property type="entry name" value="DEXDc"/>
    <property type="match status" value="1"/>
</dbReference>
<dbReference type="SMART" id="SM00490">
    <property type="entry name" value="HELICc"/>
    <property type="match status" value="1"/>
</dbReference>
<keyword evidence="1" id="KW-0547">Nucleotide-binding</keyword>
<dbReference type="Gene3D" id="3.40.50.300">
    <property type="entry name" value="P-loop containing nucleotide triphosphate hydrolases"/>
    <property type="match status" value="3"/>
</dbReference>
<dbReference type="InterPro" id="IPR001650">
    <property type="entry name" value="Helicase_C-like"/>
</dbReference>
<dbReference type="InterPro" id="IPR011545">
    <property type="entry name" value="DEAD/DEAH_box_helicase_dom"/>
</dbReference>
<evidence type="ECO:0000313" key="2">
    <source>
        <dbReference type="Proteomes" id="UP001642464"/>
    </source>
</evidence>
<dbReference type="EMBL" id="CAXAMM010002047">
    <property type="protein sequence ID" value="CAK8994521.1"/>
    <property type="molecule type" value="Genomic_DNA"/>
</dbReference>
<keyword evidence="1" id="KW-0347">Helicase</keyword>
<evidence type="ECO:0000313" key="1">
    <source>
        <dbReference type="EMBL" id="CAK8994521.1"/>
    </source>
</evidence>
<sequence>MEEDEVSSASGSGDEVSSAESTKAEALEPNEVIEAEIEAMQQKDMAFLERMAKFQRWSVQYLKDLDRALLNSTIDLVSTLGTSAPMLVDGDALCREVGWDLYCDWNYGGQLLQCIYSAEKILAGLVVRGVKLHLFFFADHMHCLPQRQRLLWLLVSEHFRRAGHAAVQHHFFEGSWRSKGRGALLQLFEDTDPSCVLTDFGRGMPNLGVEDIQMDASYVFHSVRSGAFVHWLRCNDMNVVDFEGLKTDGPRISCQLLELRSPQEPPVPAFVGRLPWPKEKTEVIVAEERPEVGVATSLRLTVGLVALRNLSPSDQEGSVMGLCGVFCICLACMETTPLASRGISEKMEPLPPELKMQVFVNKLQNCLLQSLLTAQAARPREFDVTLADIFDGRLLHFLTLKTLASKASPTAFPAWELADSLWRQIVPNLPSLAEMLQGLARCVGRDGQTEDVVSQTEGVAKGHKSHQSEEGSSSLKQDLPWLASIGMKGEHFLEIPRPYQAHHYHSCMPLDASEPDAFLLAKDLSSIRKLRICNQSQLMEVLKVLKPDGTVQLARGAKKSDAIRFLYNGFQLQEFTDPTRADVPVQGKDDLKHQLGSVCSFPVVLGFSITVSSRSVAKRQGREAMKNQKLRESLLQGSPAPHQTIVEPLSPLHVKELKLAALARLSKQNIKADEVGEDKGSKGSKSPKTKTAVQRSADRAKQQAMAFQQKKLFKQNLEQVKGMKEQLKTFASEKKAKDVEKLLKLLHAWSAAGDKEACTEAAKICLKACPELDETLPLEPSQRKRSFNALQEILRACGPDVVEEVKEKLVKMAQKHLKMPVLAAVLGNSKESRVNDRKHDKGIAMSSCPFRFQLSTSPDTLARPIGSIDSRVQGFKPDEWQGKLLDVVDAGESALVQAPTGSGKTFIAFYVMEKVLRLNDDGVVVYVCPTKALANQVYAEIEARFSKAYKDGRPFCGIFTRDKRSARLLECQVLVTVPQCLVIFLLSPALKSHEWVERLYYAIIDEVHCLGSEAGDVWEQILSLLDCPLLALSATLGQADAFISWLRHLESERGRELHLVKHESRFNDLESWVFDGKSLHHLHPFFALRRPGFIAKVRPTALRLIPEDALQLYDALSQRSEHLEDLAPESYFSSLPTGSWNLSMPEAQVWAASVAERFDHAERSTQAEVVQQLTGRAHSALQEVDADLTDEGEKAYLGNRFYTLVEELRAADMLPAICFHSTREGCEYLALALGKQLEKWEKEKRKADGINEKVQMLQKQLAELEKRLARVLRLMDAGEELTAHNVLPHEDAALKESEHLGETLRLLQQISREFTMTPAGQTLLTVSQLEDEFDKFSPFMEEIPLHRLLLRGIGVHHAGLPAAYRQAVERLFRMQRLGIVVSTSTLALGINMPSKTSVFAGSSIHLTSMQFQQEAGRAGRRGFDLRGHTVFFGLPAKKVQSLLIGELPVMQGNNTLTASLALRLAIKAQTIKTASNQVARSVSRLLRPLFCPSESIQQQRANMFGFFMQQLFRDGLLDSGGQATDFAGFVAHVWWQEPGNFALVTLLHEGGLLKELCEGPREDLVAVLCHFFSRRPLEGWLARRQERLKKRSKTSMVVLPPLPAKLQSVLRCHSQEMLHAAVVHLQVMVQKLHPSDDTLPLTKQRPCPSGAASASSPALRSPFAALSGHGDSFASFTELCHTAREDLFLRPEMFPSVDVDVEQPLNAYLLDFYRHGQGRALVRDNQIPQTEYWNNLQDFMFVLRALASAAKHRHGRAGAARGLELAEDVVVSSLGAISSEFETSFRACR</sequence>
<organism evidence="1 2">
    <name type="scientific">Durusdinium trenchii</name>
    <dbReference type="NCBI Taxonomy" id="1381693"/>
    <lineage>
        <taxon>Eukaryota</taxon>
        <taxon>Sar</taxon>
        <taxon>Alveolata</taxon>
        <taxon>Dinophyceae</taxon>
        <taxon>Suessiales</taxon>
        <taxon>Symbiodiniaceae</taxon>
        <taxon>Durusdinium</taxon>
    </lineage>
</organism>
<dbReference type="InterPro" id="IPR014001">
    <property type="entry name" value="Helicase_ATP-bd"/>
</dbReference>